<comment type="caution">
    <text evidence="7">The sequence shown here is derived from an EMBL/GenBank/DDBJ whole genome shotgun (WGS) entry which is preliminary data.</text>
</comment>
<dbReference type="InterPro" id="IPR023996">
    <property type="entry name" value="TonB-dep_OMP_SusC/RagA"/>
</dbReference>
<keyword evidence="4" id="KW-0472">Membrane</keyword>
<dbReference type="InterPro" id="IPR039426">
    <property type="entry name" value="TonB-dep_rcpt-like"/>
</dbReference>
<dbReference type="EMBL" id="VSSQ01000147">
    <property type="protein sequence ID" value="MPL81273.1"/>
    <property type="molecule type" value="Genomic_DNA"/>
</dbReference>
<dbReference type="InterPro" id="IPR036942">
    <property type="entry name" value="Beta-barrel_TonB_sf"/>
</dbReference>
<reference evidence="7" key="1">
    <citation type="submission" date="2019-08" db="EMBL/GenBank/DDBJ databases">
        <authorList>
            <person name="Kucharzyk K."/>
            <person name="Murdoch R.W."/>
            <person name="Higgins S."/>
            <person name="Loffler F."/>
        </authorList>
    </citation>
    <scope>NUCLEOTIDE SEQUENCE</scope>
</reference>
<dbReference type="FunFam" id="2.60.40.1120:FF:000003">
    <property type="entry name" value="Outer membrane protein Omp121"/>
    <property type="match status" value="1"/>
</dbReference>
<dbReference type="AlphaFoldDB" id="A0A644URE4"/>
<dbReference type="SUPFAM" id="SSF56935">
    <property type="entry name" value="Porins"/>
    <property type="match status" value="1"/>
</dbReference>
<dbReference type="SUPFAM" id="SSF49464">
    <property type="entry name" value="Carboxypeptidase regulatory domain-like"/>
    <property type="match status" value="1"/>
</dbReference>
<evidence type="ECO:0000256" key="5">
    <source>
        <dbReference type="ARBA" id="ARBA00023237"/>
    </source>
</evidence>
<keyword evidence="7" id="KW-0675">Receptor</keyword>
<evidence type="ECO:0000256" key="4">
    <source>
        <dbReference type="ARBA" id="ARBA00023136"/>
    </source>
</evidence>
<dbReference type="Pfam" id="PF07715">
    <property type="entry name" value="Plug"/>
    <property type="match status" value="1"/>
</dbReference>
<comment type="subcellular location">
    <subcellularLocation>
        <location evidence="1">Cell outer membrane</location>
        <topology evidence="1">Multi-pass membrane protein</topology>
    </subcellularLocation>
</comment>
<accession>A0A644URE4</accession>
<dbReference type="InterPro" id="IPR037066">
    <property type="entry name" value="Plug_dom_sf"/>
</dbReference>
<evidence type="ECO:0000256" key="3">
    <source>
        <dbReference type="ARBA" id="ARBA00022692"/>
    </source>
</evidence>
<dbReference type="InterPro" id="IPR023997">
    <property type="entry name" value="TonB-dep_OMP_SusC/RagA_CS"/>
</dbReference>
<keyword evidence="2" id="KW-0813">Transport</keyword>
<dbReference type="NCBIfam" id="TIGR04057">
    <property type="entry name" value="SusC_RagA_signa"/>
    <property type="match status" value="1"/>
</dbReference>
<dbReference type="Pfam" id="PF13715">
    <property type="entry name" value="CarbopepD_reg_2"/>
    <property type="match status" value="1"/>
</dbReference>
<dbReference type="Gene3D" id="2.40.170.20">
    <property type="entry name" value="TonB-dependent receptor, beta-barrel domain"/>
    <property type="match status" value="1"/>
</dbReference>
<name>A0A644URE4_9ZZZZ</name>
<dbReference type="NCBIfam" id="TIGR04056">
    <property type="entry name" value="OMP_RagA_SusC"/>
    <property type="match status" value="1"/>
</dbReference>
<proteinExistence type="predicted"/>
<protein>
    <submittedName>
        <fullName evidence="7">TonB-dependent receptor SusC</fullName>
    </submittedName>
</protein>
<dbReference type="PROSITE" id="PS52016">
    <property type="entry name" value="TONB_DEPENDENT_REC_3"/>
    <property type="match status" value="1"/>
</dbReference>
<dbReference type="GO" id="GO:0009279">
    <property type="term" value="C:cell outer membrane"/>
    <property type="evidence" value="ECO:0007669"/>
    <property type="project" value="UniProtKB-SubCell"/>
</dbReference>
<evidence type="ECO:0000313" key="7">
    <source>
        <dbReference type="EMBL" id="MPL81273.1"/>
    </source>
</evidence>
<evidence type="ECO:0000256" key="1">
    <source>
        <dbReference type="ARBA" id="ARBA00004571"/>
    </source>
</evidence>
<dbReference type="InterPro" id="IPR008969">
    <property type="entry name" value="CarboxyPept-like_regulatory"/>
</dbReference>
<feature type="domain" description="TonB-dependent receptor plug" evidence="6">
    <location>
        <begin position="116"/>
        <end position="239"/>
    </location>
</feature>
<dbReference type="Gene3D" id="2.170.130.10">
    <property type="entry name" value="TonB-dependent receptor, plug domain"/>
    <property type="match status" value="1"/>
</dbReference>
<dbReference type="Gene3D" id="2.60.40.1120">
    <property type="entry name" value="Carboxypeptidase-like, regulatory domain"/>
    <property type="match status" value="1"/>
</dbReference>
<keyword evidence="5" id="KW-0998">Cell outer membrane</keyword>
<organism evidence="7">
    <name type="scientific">bioreactor metagenome</name>
    <dbReference type="NCBI Taxonomy" id="1076179"/>
    <lineage>
        <taxon>unclassified sequences</taxon>
        <taxon>metagenomes</taxon>
        <taxon>ecological metagenomes</taxon>
    </lineage>
</organism>
<evidence type="ECO:0000256" key="2">
    <source>
        <dbReference type="ARBA" id="ARBA00022448"/>
    </source>
</evidence>
<keyword evidence="3" id="KW-0812">Transmembrane</keyword>
<gene>
    <name evidence="7" type="primary">susC_24</name>
    <name evidence="7" type="ORF">SDC9_27188</name>
</gene>
<evidence type="ECO:0000259" key="6">
    <source>
        <dbReference type="Pfam" id="PF07715"/>
    </source>
</evidence>
<dbReference type="InterPro" id="IPR012910">
    <property type="entry name" value="Plug_dom"/>
</dbReference>
<sequence length="1034" mass="113163">MSMKKLTFLFLCLVIGIGLATAQTREVTGTVISAEDDQPVIGASVVVKGTTTGTVTDFEGRFSLNVPSSAKTLVFSYIGMASQEVAITSNMRVLLKSDTQNLDEVVVTAYGGVMKKSTLSGAVSQIKGEKLTNLPVQSFDQAMAGKMAGVQVTQSSGLLADGVSVRIRGTNSISLSSQPLVVIDGVPVTETSNLNVFNSGNGTRFNPMATINPNDIESMEVLKDAAAAALFGSRAANGVLLITTKRGKEGKATVSYNGYVGVSEATRLPKLLGGQDFIDISNEKASNRWGEGTVIAAWDDNKTETNWLDKVFRTGFTHNHSISVSGGTEKITAYASADWADQKGITIGNDMQRGSVRLNTDVQANSWLKVGISANYSHTKNNGVLSDGYLAGATVAGYNALPTSAEYVDGKYNLVNGLLGPGNNKYSYKGVNTYLNSYYHPTATIELQRNRNTSERLLGNIYAEVTPIKGLKLTSKFNIDHLNNFEDQYSHPAINGLGKSYGGLVQDNIAFIKQWNWQNFANYNFVVNNDHTFNVMVGMEYQYRKYQDIYAGAGSFVFDTYQNILDGLYTENFSGGTMNSRGFSSYFGRLNYNWKNRYIVEASMRADAYSGFSKSGRVGYFPGASAAWRMKEEDFMKDIEIMNDLKVRASWGIVGNSNVDPYASRTLFAGGQYADINGVSMSQVGNDKLKWEQVEKIDLGFDVSFFDSRLTASFDYWRTNVKDMILDAPVIHIAGIPDSKITTNIGAMNNRGIELQLNSVNVTTSDFTWSSSLNLTTVKNKVTKLAGSDILGTASVIVGESLGVWRVYRYAGVDPETGRAGYYDANNKVKYYDPNYSVPTAQKWKYADGSLASPLGTSDLSVESGKTGTPKWYGNLDNTVKYKDFDFTLGLQFAGGHYLLNQTSNGLMTTLLNNNIERIKDRWTTVGQVTDIPKLYHGDRVSLPANSTLWLEKADFLRVRDITIGYNLPKSLITKAGISMLRVYVRGSNLAVLTGYTGTDPEISTNRNSNYSVGFDNRSVPYPRTFTFGLNITL</sequence>